<dbReference type="RefSeq" id="XP_026659745.2">
    <property type="nucleotide sequence ID" value="XM_026803944.2"/>
</dbReference>
<feature type="region of interest" description="Disordered" evidence="2">
    <location>
        <begin position="293"/>
        <end position="332"/>
    </location>
</feature>
<dbReference type="Proteomes" id="UP000228380">
    <property type="component" value="Chromosome 6"/>
</dbReference>
<dbReference type="GeneID" id="103705263"/>
<dbReference type="PANTHER" id="PTHR47201">
    <property type="entry name" value="BNAC09G30780D PROTEIN"/>
    <property type="match status" value="1"/>
</dbReference>
<dbReference type="Gene3D" id="2.130.10.10">
    <property type="entry name" value="YVTN repeat-like/Quinoprotein amine dehydrogenase"/>
    <property type="match status" value="1"/>
</dbReference>
<dbReference type="InterPro" id="IPR048514">
    <property type="entry name" value="DHU1_N"/>
</dbReference>
<dbReference type="SUPFAM" id="SSF52058">
    <property type="entry name" value="L domain-like"/>
    <property type="match status" value="1"/>
</dbReference>
<keyword evidence="4" id="KW-1185">Reference proteome</keyword>
<dbReference type="SMART" id="SM00320">
    <property type="entry name" value="WD40"/>
    <property type="match status" value="4"/>
</dbReference>
<dbReference type="Gene3D" id="3.80.10.10">
    <property type="entry name" value="Ribonuclease Inhibitor"/>
    <property type="match status" value="2"/>
</dbReference>
<evidence type="ECO:0000256" key="2">
    <source>
        <dbReference type="SAM" id="MobiDB-lite"/>
    </source>
</evidence>
<organism evidence="4 5">
    <name type="scientific">Phoenix dactylifera</name>
    <name type="common">Date palm</name>
    <dbReference type="NCBI Taxonomy" id="42345"/>
    <lineage>
        <taxon>Eukaryota</taxon>
        <taxon>Viridiplantae</taxon>
        <taxon>Streptophyta</taxon>
        <taxon>Embryophyta</taxon>
        <taxon>Tracheophyta</taxon>
        <taxon>Spermatophyta</taxon>
        <taxon>Magnoliopsida</taxon>
        <taxon>Liliopsida</taxon>
        <taxon>Arecaceae</taxon>
        <taxon>Coryphoideae</taxon>
        <taxon>Phoeniceae</taxon>
        <taxon>Phoenix</taxon>
    </lineage>
</organism>
<name>A0A8B8J3A8_PHODC</name>
<evidence type="ECO:0000313" key="5">
    <source>
        <dbReference type="RefSeq" id="XP_026659745.2"/>
    </source>
</evidence>
<dbReference type="InterPro" id="IPR046377">
    <property type="entry name" value="DHU1"/>
</dbReference>
<reference evidence="4" key="1">
    <citation type="journal article" date="2019" name="Nat. Commun.">
        <title>Genome-wide association mapping of date palm fruit traits.</title>
        <authorList>
            <person name="Hazzouri K.M."/>
            <person name="Gros-Balthazard M."/>
            <person name="Flowers J.M."/>
            <person name="Copetti D."/>
            <person name="Lemansour A."/>
            <person name="Lebrun M."/>
            <person name="Masmoudi K."/>
            <person name="Ferrand S."/>
            <person name="Dhar M.I."/>
            <person name="Fresquez Z.A."/>
            <person name="Rosas U."/>
            <person name="Zhang J."/>
            <person name="Talag J."/>
            <person name="Lee S."/>
            <person name="Kudrna D."/>
            <person name="Powell R.F."/>
            <person name="Leitch I.J."/>
            <person name="Krueger R.R."/>
            <person name="Wing R.A."/>
            <person name="Amiri K.M.A."/>
            <person name="Purugganan M.D."/>
        </authorList>
    </citation>
    <scope>NUCLEOTIDE SEQUENCE [LARGE SCALE GENOMIC DNA]</scope>
    <source>
        <strain evidence="4">cv. Khalas</strain>
    </source>
</reference>
<dbReference type="GO" id="GO:0080008">
    <property type="term" value="C:Cul4-RING E3 ubiquitin ligase complex"/>
    <property type="evidence" value="ECO:0007669"/>
    <property type="project" value="InterPro"/>
</dbReference>
<dbReference type="InterPro" id="IPR036322">
    <property type="entry name" value="WD40_repeat_dom_sf"/>
</dbReference>
<dbReference type="PROSITE" id="PS50082">
    <property type="entry name" value="WD_REPEATS_2"/>
    <property type="match status" value="1"/>
</dbReference>
<reference evidence="5" key="2">
    <citation type="submission" date="2025-08" db="UniProtKB">
        <authorList>
            <consortium name="RefSeq"/>
        </authorList>
    </citation>
    <scope>IDENTIFICATION</scope>
    <source>
        <tissue evidence="5">Young leaves</tissue>
    </source>
</reference>
<dbReference type="PANTHER" id="PTHR47201:SF1">
    <property type="entry name" value="PROTEIN DWD HYPERSENSITIVE TO UV-B 1"/>
    <property type="match status" value="1"/>
</dbReference>
<dbReference type="SUPFAM" id="SSF50978">
    <property type="entry name" value="WD40 repeat-like"/>
    <property type="match status" value="1"/>
</dbReference>
<evidence type="ECO:0000256" key="1">
    <source>
        <dbReference type="PROSITE-ProRule" id="PRU00221"/>
    </source>
</evidence>
<evidence type="ECO:0000259" key="3">
    <source>
        <dbReference type="Pfam" id="PF20919"/>
    </source>
</evidence>
<feature type="repeat" description="WD" evidence="1">
    <location>
        <begin position="731"/>
        <end position="768"/>
    </location>
</feature>
<dbReference type="GO" id="GO:0071493">
    <property type="term" value="P:cellular response to UV-B"/>
    <property type="evidence" value="ECO:0007669"/>
    <property type="project" value="InterPro"/>
</dbReference>
<protein>
    <submittedName>
        <fullName evidence="5">Uncharacterized protein LOC103705263 isoform X1</fullName>
    </submittedName>
</protein>
<dbReference type="InterPro" id="IPR015943">
    <property type="entry name" value="WD40/YVTN_repeat-like_dom_sf"/>
</dbReference>
<accession>A0A8B8J3A8</accession>
<dbReference type="Pfam" id="PF00400">
    <property type="entry name" value="WD40"/>
    <property type="match status" value="1"/>
</dbReference>
<evidence type="ECO:0000313" key="4">
    <source>
        <dbReference type="Proteomes" id="UP000228380"/>
    </source>
</evidence>
<dbReference type="AlphaFoldDB" id="A0A8B8J3A8"/>
<feature type="compositionally biased region" description="Polar residues" evidence="2">
    <location>
        <begin position="293"/>
        <end position="304"/>
    </location>
</feature>
<dbReference type="InterPro" id="IPR001680">
    <property type="entry name" value="WD40_rpt"/>
</dbReference>
<feature type="domain" description="DWD hypersensitive to UV-B 1 N-terminal" evidence="3">
    <location>
        <begin position="70"/>
        <end position="256"/>
    </location>
</feature>
<keyword evidence="1" id="KW-0853">WD repeat</keyword>
<dbReference type="OrthoDB" id="20669at2759"/>
<proteinExistence type="predicted"/>
<dbReference type="InterPro" id="IPR032675">
    <property type="entry name" value="LRR_dom_sf"/>
</dbReference>
<feature type="domain" description="DWD hypersensitive to UV-B 1 N-terminal" evidence="3">
    <location>
        <begin position="467"/>
        <end position="508"/>
    </location>
</feature>
<dbReference type="Pfam" id="PF20919">
    <property type="entry name" value="DHU1_N"/>
    <property type="match status" value="2"/>
</dbReference>
<gene>
    <name evidence="5" type="primary">LOC103705263</name>
</gene>
<sequence length="934" mass="105765">MQEKRLTRCFPLCFLSQELRNSRRHSSLFAIHLPLRPPHFFTPTSLLRGEERWEIGHGLRCLPVGSQVKHQKSRAEECCLKIIIDQLKSSDFPPLIDVLSMSNLSEIDAVDVWQKSSYILLDGEYVLSLLRAVNQKLRMIDLVDSSSWKDVLHDIYQKGITCQILNLRFSPIQKLSMTGKFMQLHTLKLDFSVHLTSFHASCFSCMPKLMRLSMCDTRVTNLWMTSAALSKLHSLVELRFQSCLCCYDTGPCSGKRVTSYAYEKIGSSSHHCYSYPESLSVTNENFRLQNMQESSIDRSPSTLYSDDDSFTNHELHQSTSEESSAESDLDISSDTQSIDNWTDISQDSDHELDGRTNSEISVNTSDLTISSSGHSSVPSTIRLFEEVIYSSTRMKNDICNTNMFEGLKNNSLIVHTSTDEIYSQLNHRNRFSADTIFIEDEEGCSSRESNLENTTETLDLAPENHPSHHSSPICFEKYYREYMIYSLPQLKVLDNFPVKNVEKEKAKAIFKKYYEHVPYNRQPKESVVSILQRREVGSNAFYQKYSQIKQPYCRESHHSFSRSLSAAKVSSALQPHLHPISKFRSGSRKETRSFCPRQFEYHPSNPGLMVFGTVDGELVVMNHESEKLVGYLPSAGALNSILGLCWLKNCPSKLIAGSDNGSLQMYDVCQMRSTVTDQYCSMNASVHTFDDFEQLTSVHVNSTDEYFVASGFSKNVALYDIGSGRRLQIFQDLHGEHINVVKFAHHSPTLFATASFDHDIKMWDLRQGPSRPCFSASSSKGNVMVCFSPDDHYLLASAIDNEVKQLLAADGRLHMSFSISSTGSSQNYTRSYYMNGRDYIISGSCEEDVVRICCAQTGRRLRDVSLEGRGSRNSMFVQSLRGDPFRAFHMSILAAYWHPFAKSEIVKVNLLQSDEGTEENSRACGRQASSSMGG</sequence>